<accession>A0A6A5C0J7</accession>
<evidence type="ECO:0000256" key="1">
    <source>
        <dbReference type="SAM" id="MobiDB-lite"/>
    </source>
</evidence>
<dbReference type="VEuPathDB" id="AmoebaDB:NF0078930"/>
<dbReference type="OrthoDB" id="10254807at2759"/>
<dbReference type="VEuPathDB" id="AmoebaDB:FDP41_013014"/>
<comment type="caution">
    <text evidence="2">The sequence shown here is derived from an EMBL/GenBank/DDBJ whole genome shotgun (WGS) entry which is preliminary data.</text>
</comment>
<dbReference type="EMBL" id="VFQX01000016">
    <property type="protein sequence ID" value="KAF0981226.1"/>
    <property type="molecule type" value="Genomic_DNA"/>
</dbReference>
<dbReference type="Proteomes" id="UP000444721">
    <property type="component" value="Unassembled WGS sequence"/>
</dbReference>
<evidence type="ECO:0000313" key="3">
    <source>
        <dbReference type="Proteomes" id="UP000444721"/>
    </source>
</evidence>
<keyword evidence="3" id="KW-1185">Reference proteome</keyword>
<dbReference type="RefSeq" id="XP_044565939.1">
    <property type="nucleotide sequence ID" value="XM_044703598.1"/>
</dbReference>
<protein>
    <submittedName>
        <fullName evidence="2">Uncharacterized protein</fullName>
    </submittedName>
</protein>
<dbReference type="GeneID" id="68120229"/>
<feature type="region of interest" description="Disordered" evidence="1">
    <location>
        <begin position="21"/>
        <end position="40"/>
    </location>
</feature>
<proteinExistence type="predicted"/>
<gene>
    <name evidence="2" type="ORF">FDP41_013014</name>
</gene>
<dbReference type="InterPro" id="IPR040562">
    <property type="entry name" value="PPL4"/>
</dbReference>
<organism evidence="2 3">
    <name type="scientific">Naegleria fowleri</name>
    <name type="common">Brain eating amoeba</name>
    <dbReference type="NCBI Taxonomy" id="5763"/>
    <lineage>
        <taxon>Eukaryota</taxon>
        <taxon>Discoba</taxon>
        <taxon>Heterolobosea</taxon>
        <taxon>Tetramitia</taxon>
        <taxon>Eutetramitia</taxon>
        <taxon>Vahlkampfiidae</taxon>
        <taxon>Naegleria</taxon>
    </lineage>
</organism>
<dbReference type="Pfam" id="PF18188">
    <property type="entry name" value="PPL4"/>
    <property type="match status" value="1"/>
</dbReference>
<sequence length="368" mass="43076">MPSKEKPKSFRGVVGVVGKSSNASSIHHHGHMTKLDGKSNELLKISPNVKRYSDIKKPSNHSNTFTSTIGSAGVVFNQVKARKCIEDYEPEDELEKWLLKHNEKNLVLCLEYPTHVSQRGGHYHIIFRTQSMYNEYLQAWKNSITINNPEHSNLPKMYIEELRTKHAFRLYVDIDIKLAIEEKYDIVEKGWIDDIMKFTWNYFFKNQRETNLTMILTQCHGKWEDSVTTTSKYKSGYRLYFHDIIVDFDKFCDYTHNLCYTLQGKFDHYNGQPHDWTFEDVIDLKTCNHPRCRLFGSAKWRRGDILPRIYEFYGAFRYNPTSNKAIMDNAITSALRENVCELLRLTSTRVEDPFDEDDDSHPTTATTP</sequence>
<dbReference type="AlphaFoldDB" id="A0A6A5C0J7"/>
<evidence type="ECO:0000313" key="2">
    <source>
        <dbReference type="EMBL" id="KAF0981226.1"/>
    </source>
</evidence>
<dbReference type="OMA" id="HYHIIFR"/>
<reference evidence="2 3" key="1">
    <citation type="journal article" date="2019" name="Sci. Rep.">
        <title>Nanopore sequencing improves the draft genome of the human pathogenic amoeba Naegleria fowleri.</title>
        <authorList>
            <person name="Liechti N."/>
            <person name="Schurch N."/>
            <person name="Bruggmann R."/>
            <person name="Wittwer M."/>
        </authorList>
    </citation>
    <scope>NUCLEOTIDE SEQUENCE [LARGE SCALE GENOMIC DNA]</scope>
    <source>
        <strain evidence="2 3">ATCC 30894</strain>
    </source>
</reference>
<dbReference type="VEuPathDB" id="AmoebaDB:NfTy_078680"/>
<name>A0A6A5C0J7_NAEFO</name>